<dbReference type="OMA" id="KHWDAHR"/>
<feature type="compositionally biased region" description="Low complexity" evidence="1">
    <location>
        <begin position="44"/>
        <end position="54"/>
    </location>
</feature>
<dbReference type="EMBL" id="KZ293647">
    <property type="protein sequence ID" value="PBK99779.1"/>
    <property type="molecule type" value="Genomic_DNA"/>
</dbReference>
<evidence type="ECO:0000256" key="1">
    <source>
        <dbReference type="SAM" id="MobiDB-lite"/>
    </source>
</evidence>
<feature type="compositionally biased region" description="Low complexity" evidence="1">
    <location>
        <begin position="309"/>
        <end position="324"/>
    </location>
</feature>
<gene>
    <name evidence="2" type="ORF">ARMGADRAFT_1161386</name>
</gene>
<evidence type="ECO:0000313" key="3">
    <source>
        <dbReference type="Proteomes" id="UP000217790"/>
    </source>
</evidence>
<feature type="compositionally biased region" description="Polar residues" evidence="1">
    <location>
        <begin position="1"/>
        <end position="15"/>
    </location>
</feature>
<dbReference type="Proteomes" id="UP000217790">
    <property type="component" value="Unassembled WGS sequence"/>
</dbReference>
<dbReference type="InParanoid" id="A0A2H3DX22"/>
<dbReference type="OrthoDB" id="3270344at2759"/>
<feature type="compositionally biased region" description="Low complexity" evidence="1">
    <location>
        <begin position="279"/>
        <end position="295"/>
    </location>
</feature>
<feature type="compositionally biased region" description="Basic and acidic residues" evidence="1">
    <location>
        <begin position="84"/>
        <end position="93"/>
    </location>
</feature>
<feature type="compositionally biased region" description="Acidic residues" evidence="1">
    <location>
        <begin position="418"/>
        <end position="434"/>
    </location>
</feature>
<reference evidence="3" key="1">
    <citation type="journal article" date="2017" name="Nat. Ecol. Evol.">
        <title>Genome expansion and lineage-specific genetic innovations in the forest pathogenic fungi Armillaria.</title>
        <authorList>
            <person name="Sipos G."/>
            <person name="Prasanna A.N."/>
            <person name="Walter M.C."/>
            <person name="O'Connor E."/>
            <person name="Balint B."/>
            <person name="Krizsan K."/>
            <person name="Kiss B."/>
            <person name="Hess J."/>
            <person name="Varga T."/>
            <person name="Slot J."/>
            <person name="Riley R."/>
            <person name="Boka B."/>
            <person name="Rigling D."/>
            <person name="Barry K."/>
            <person name="Lee J."/>
            <person name="Mihaltcheva S."/>
            <person name="LaButti K."/>
            <person name="Lipzen A."/>
            <person name="Waldron R."/>
            <person name="Moloney N.M."/>
            <person name="Sperisen C."/>
            <person name="Kredics L."/>
            <person name="Vagvoelgyi C."/>
            <person name="Patrignani A."/>
            <person name="Fitzpatrick D."/>
            <person name="Nagy I."/>
            <person name="Doyle S."/>
            <person name="Anderson J.B."/>
            <person name="Grigoriev I.V."/>
            <person name="Gueldener U."/>
            <person name="Muensterkoetter M."/>
            <person name="Nagy L.G."/>
        </authorList>
    </citation>
    <scope>NUCLEOTIDE SEQUENCE [LARGE SCALE GENOMIC DNA]</scope>
    <source>
        <strain evidence="3">Ar21-2</strain>
    </source>
</reference>
<evidence type="ECO:0000313" key="2">
    <source>
        <dbReference type="EMBL" id="PBK99779.1"/>
    </source>
</evidence>
<name>A0A2H3DX22_ARMGA</name>
<organism evidence="2 3">
    <name type="scientific">Armillaria gallica</name>
    <name type="common">Bulbous honey fungus</name>
    <name type="synonym">Armillaria bulbosa</name>
    <dbReference type="NCBI Taxonomy" id="47427"/>
    <lineage>
        <taxon>Eukaryota</taxon>
        <taxon>Fungi</taxon>
        <taxon>Dikarya</taxon>
        <taxon>Basidiomycota</taxon>
        <taxon>Agaricomycotina</taxon>
        <taxon>Agaricomycetes</taxon>
        <taxon>Agaricomycetidae</taxon>
        <taxon>Agaricales</taxon>
        <taxon>Marasmiineae</taxon>
        <taxon>Physalacriaceae</taxon>
        <taxon>Armillaria</taxon>
    </lineage>
</organism>
<feature type="region of interest" description="Disordered" evidence="1">
    <location>
        <begin position="134"/>
        <end position="157"/>
    </location>
</feature>
<proteinExistence type="predicted"/>
<feature type="region of interest" description="Disordered" evidence="1">
    <location>
        <begin position="386"/>
        <end position="464"/>
    </location>
</feature>
<keyword evidence="3" id="KW-1185">Reference proteome</keyword>
<dbReference type="STRING" id="47427.A0A2H3DX22"/>
<feature type="region of interest" description="Disordered" evidence="1">
    <location>
        <begin position="1"/>
        <end position="100"/>
    </location>
</feature>
<feature type="compositionally biased region" description="Low complexity" evidence="1">
    <location>
        <begin position="455"/>
        <end position="464"/>
    </location>
</feature>
<sequence length="553" mass="61850">MSSPVAVHSRSTSRSAADVVTHSDGGERANTPHEHSPPARLDVDTPPVSTSPPTIKRSDSPPPTLGKRPRAASVSGPDNGPPVIEDRKYRGDRPLQPSEYESGRVICETCSTSVSFRDEHSGEFTLKHWDAHRVTCSEPNPTPPPPTKRRRAKRTEDERIDYLRNDPYVAQFEAYRVLCASCDKWIRLRPNSTYCSIPWDAHRKSCLAKKITSKNTYALEQRNAAFSKDPDVRKFDAERVLCALCDCWVPVPVPDDRELWAQHRNACRARSLSHHHHSSSNQSGNQPSSSSSSQPQPQPQPPRRPTDSPPVQASSQPPSSSTPAHESRRRNAEQRAATLRADALILSVEPNRVFCSLCQKWVQLRQDSSFCAYPWLQHRGKCLMRSQKRAQKEREQRHSTSAPYPVHAQPPRPRAAEVESEEDEDAEGSWDEDVVGPRVGGSVSFTPAQPPPPRTSTSSPSSYVDLDSPDGRLSHIHTSLIHLFRTTYSVPDTDLTVAALVGFLNAGMPEDRWEEFDLREVVRGVGVLAREGRGERRVELEGDIVRWRRISTA</sequence>
<dbReference type="AlphaFoldDB" id="A0A2H3DX22"/>
<feature type="region of interest" description="Disordered" evidence="1">
    <location>
        <begin position="271"/>
        <end position="335"/>
    </location>
</feature>
<protein>
    <submittedName>
        <fullName evidence="2">Uncharacterized protein</fullName>
    </submittedName>
</protein>
<accession>A0A2H3DX22</accession>
<feature type="compositionally biased region" description="Basic and acidic residues" evidence="1">
    <location>
        <begin position="24"/>
        <end position="43"/>
    </location>
</feature>